<dbReference type="InterPro" id="IPR052953">
    <property type="entry name" value="Ser-rich/MCO-related"/>
</dbReference>
<evidence type="ECO:0000256" key="1">
    <source>
        <dbReference type="SAM" id="MobiDB-lite"/>
    </source>
</evidence>
<feature type="region of interest" description="Disordered" evidence="1">
    <location>
        <begin position="312"/>
        <end position="339"/>
    </location>
</feature>
<dbReference type="Gene3D" id="2.60.40.420">
    <property type="entry name" value="Cupredoxins - blue copper proteins"/>
    <property type="match status" value="1"/>
</dbReference>
<organism evidence="4 5">
    <name type="scientific">Immersiella caudata</name>
    <dbReference type="NCBI Taxonomy" id="314043"/>
    <lineage>
        <taxon>Eukaryota</taxon>
        <taxon>Fungi</taxon>
        <taxon>Dikarya</taxon>
        <taxon>Ascomycota</taxon>
        <taxon>Pezizomycotina</taxon>
        <taxon>Sordariomycetes</taxon>
        <taxon>Sordariomycetidae</taxon>
        <taxon>Sordariales</taxon>
        <taxon>Lasiosphaeriaceae</taxon>
        <taxon>Immersiella</taxon>
    </lineage>
</organism>
<evidence type="ECO:0000256" key="3">
    <source>
        <dbReference type="SAM" id="SignalP"/>
    </source>
</evidence>
<feature type="chain" id="PRO_5041368718" description="GPI-anchored cupredoxin" evidence="3">
    <location>
        <begin position="20"/>
        <end position="415"/>
    </location>
</feature>
<keyword evidence="5" id="KW-1185">Reference proteome</keyword>
<feature type="region of interest" description="Disordered" evidence="1">
    <location>
        <begin position="356"/>
        <end position="415"/>
    </location>
</feature>
<evidence type="ECO:0000256" key="2">
    <source>
        <dbReference type="SAM" id="Phobius"/>
    </source>
</evidence>
<dbReference type="PANTHER" id="PTHR34883">
    <property type="entry name" value="SERINE-RICH PROTEIN, PUTATIVE-RELATED-RELATED"/>
    <property type="match status" value="1"/>
</dbReference>
<dbReference type="EMBL" id="JAULSU010000001">
    <property type="protein sequence ID" value="KAK0632307.1"/>
    <property type="molecule type" value="Genomic_DNA"/>
</dbReference>
<feature type="region of interest" description="Disordered" evidence="1">
    <location>
        <begin position="173"/>
        <end position="217"/>
    </location>
</feature>
<feature type="region of interest" description="Disordered" evidence="1">
    <location>
        <begin position="22"/>
        <end position="42"/>
    </location>
</feature>
<keyword evidence="2" id="KW-0812">Transmembrane</keyword>
<reference evidence="4" key="1">
    <citation type="submission" date="2023-06" db="EMBL/GenBank/DDBJ databases">
        <title>Genome-scale phylogeny and comparative genomics of the fungal order Sordariales.</title>
        <authorList>
            <consortium name="Lawrence Berkeley National Laboratory"/>
            <person name="Hensen N."/>
            <person name="Bonometti L."/>
            <person name="Westerberg I."/>
            <person name="Brannstrom I.O."/>
            <person name="Guillou S."/>
            <person name="Cros-Aarteil S."/>
            <person name="Calhoun S."/>
            <person name="Haridas S."/>
            <person name="Kuo A."/>
            <person name="Mondo S."/>
            <person name="Pangilinan J."/>
            <person name="Riley R."/>
            <person name="Labutti K."/>
            <person name="Andreopoulos B."/>
            <person name="Lipzen A."/>
            <person name="Chen C."/>
            <person name="Yanf M."/>
            <person name="Daum C."/>
            <person name="Ng V."/>
            <person name="Clum A."/>
            <person name="Steindorff A."/>
            <person name="Ohm R."/>
            <person name="Martin F."/>
            <person name="Silar P."/>
            <person name="Natvig D."/>
            <person name="Lalanne C."/>
            <person name="Gautier V."/>
            <person name="Ament-Velasquez S.L."/>
            <person name="Kruys A."/>
            <person name="Hutchinson M.I."/>
            <person name="Powell A.J."/>
            <person name="Barry K."/>
            <person name="Miller A.N."/>
            <person name="Grigoriev I.V."/>
            <person name="Debuchy R."/>
            <person name="Gladieux P."/>
            <person name="Thoren M.H."/>
            <person name="Johannesson H."/>
        </authorList>
    </citation>
    <scope>NUCLEOTIDE SEQUENCE</scope>
    <source>
        <strain evidence="4">CBS 606.72</strain>
    </source>
</reference>
<dbReference type="AlphaFoldDB" id="A0AA39XF93"/>
<feature type="compositionally biased region" description="Low complexity" evidence="1">
    <location>
        <begin position="188"/>
        <end position="198"/>
    </location>
</feature>
<feature type="signal peptide" evidence="3">
    <location>
        <begin position="1"/>
        <end position="19"/>
    </location>
</feature>
<keyword evidence="2" id="KW-0472">Membrane</keyword>
<feature type="compositionally biased region" description="Low complexity" evidence="1">
    <location>
        <begin position="206"/>
        <end position="217"/>
    </location>
</feature>
<gene>
    <name evidence="4" type="ORF">B0T14DRAFT_573791</name>
</gene>
<evidence type="ECO:0000313" key="5">
    <source>
        <dbReference type="Proteomes" id="UP001175000"/>
    </source>
</evidence>
<dbReference type="CDD" id="cd00920">
    <property type="entry name" value="Cupredoxin"/>
    <property type="match status" value="1"/>
</dbReference>
<dbReference type="PANTHER" id="PTHR34883:SF8">
    <property type="entry name" value="EXTRACELLULAR SERINE-RICH PROTEIN (AFU_ORTHOLOGUE AFUA_6G00670)"/>
    <property type="match status" value="1"/>
</dbReference>
<sequence length="415" mass="42650">MLTSSLLTAAAALVAGVNAQSTTTSGSSSATSSGSSSTSTPSGKIVEINVGAEVHKFTPDSVTANVGDIILVELGFNFYPGGHRVARAEFKQPCIPYEYTGAGKRGFWTGIFSPQVISVPPPNYDVPVNDTDPIFFYCGAPGSCNQYSMVGVVNPTKEMTLDIQKAYAANSSHQLVPGEPFPSETLKPTNTPTSTPPTGGNGETGGSSQDASKGSGNSSLGAGAIAGIAIGAAAVLVMGAGIIYLCGRRGGFERAHRKGIQPIGPHGSMAPGAINGGMVENRYMGPTSPGQHTVASFPGAERDPYRFSGQTTTPLAGHFTGTPPPPNSPGLNGFYQSSVAPSQHFDNASQHAYYAGVTSPQPIPSPQFQSTPSAPPSELPAADHPSHGHSPPPQYPVERRDSYTTGGAASPSKFK</sequence>
<accession>A0AA39XF93</accession>
<keyword evidence="3" id="KW-0732">Signal</keyword>
<feature type="transmembrane region" description="Helical" evidence="2">
    <location>
        <begin position="220"/>
        <end position="247"/>
    </location>
</feature>
<dbReference type="SUPFAM" id="SSF49503">
    <property type="entry name" value="Cupredoxins"/>
    <property type="match status" value="1"/>
</dbReference>
<dbReference type="InterPro" id="IPR008972">
    <property type="entry name" value="Cupredoxin"/>
</dbReference>
<comment type="caution">
    <text evidence="4">The sequence shown here is derived from an EMBL/GenBank/DDBJ whole genome shotgun (WGS) entry which is preliminary data.</text>
</comment>
<evidence type="ECO:0000313" key="4">
    <source>
        <dbReference type="EMBL" id="KAK0632307.1"/>
    </source>
</evidence>
<proteinExistence type="predicted"/>
<dbReference type="Proteomes" id="UP001175000">
    <property type="component" value="Unassembled WGS sequence"/>
</dbReference>
<evidence type="ECO:0008006" key="6">
    <source>
        <dbReference type="Google" id="ProtNLM"/>
    </source>
</evidence>
<name>A0AA39XF93_9PEZI</name>
<keyword evidence="2" id="KW-1133">Transmembrane helix</keyword>
<protein>
    <recommendedName>
        <fullName evidence="6">GPI-anchored cupredoxin</fullName>
    </recommendedName>
</protein>